<comment type="similarity">
    <text evidence="1">Belongs to the LytR/CpsA/Psr (LCP) family.</text>
</comment>
<keyword evidence="4" id="KW-0472">Membrane</keyword>
<feature type="compositionally biased region" description="Polar residues" evidence="5">
    <location>
        <begin position="349"/>
        <end position="360"/>
    </location>
</feature>
<dbReference type="EMBL" id="JBHRZT010000073">
    <property type="protein sequence ID" value="MFC3886514.1"/>
    <property type="molecule type" value="Genomic_DNA"/>
</dbReference>
<dbReference type="PANTHER" id="PTHR33392:SF3">
    <property type="entry name" value="POLYISOPRENYL-TEICHOIC ACID--PEPTIDOGLYCAN TEICHOIC ACID TRANSFERASE TAGT"/>
    <property type="match status" value="1"/>
</dbReference>
<gene>
    <name evidence="7" type="ORF">ACFOU2_24680</name>
</gene>
<reference evidence="8" key="1">
    <citation type="journal article" date="2019" name="Int. J. Syst. Evol. Microbiol.">
        <title>The Global Catalogue of Microorganisms (GCM) 10K type strain sequencing project: providing services to taxonomists for standard genome sequencing and annotation.</title>
        <authorList>
            <consortium name="The Broad Institute Genomics Platform"/>
            <consortium name="The Broad Institute Genome Sequencing Center for Infectious Disease"/>
            <person name="Wu L."/>
            <person name="Ma J."/>
        </authorList>
    </citation>
    <scope>NUCLEOTIDE SEQUENCE [LARGE SCALE GENOMIC DNA]</scope>
    <source>
        <strain evidence="8">CCUG 61889</strain>
    </source>
</reference>
<sequence length="360" mass="40584">MSDYRRFQKKVNKRKRRRRLFFIFFLPILILGLSATAYGSYLFAKAKSVVNSSFEEVGNRDTSPMREEEIDPKKDNISVLFIGIDESDMRKEKYGYNGSNTRTDSLILATLNEKNKSVKLVSIPRDSRVEIACTGEKSKINSAHVKGGTLCTIETVEKLFDVPVDYYVKVNFNAFIEVVDSLGGIEFDVPYDLKEKDSKDRHNAIVLKKGRQTLNGEEALAVARTRKYDNDIERGKRQQQLIQAIVKEAASIGSITKYGSIIEAIGDNMKTNMKFGEMLSFYDYATHGSNVKVESIPLKGEDYQPGSVYYYKLDEESVEEASELMKAQLELPGSKPLKELEAEMKAEQSGGSNTDSSTEE</sequence>
<dbReference type="NCBIfam" id="TIGR00350">
    <property type="entry name" value="lytR_cpsA_psr"/>
    <property type="match status" value="1"/>
</dbReference>
<comment type="caution">
    <text evidence="7">The sequence shown here is derived from an EMBL/GenBank/DDBJ whole genome shotgun (WGS) entry which is preliminary data.</text>
</comment>
<proteinExistence type="inferred from homology"/>
<feature type="region of interest" description="Disordered" evidence="5">
    <location>
        <begin position="335"/>
        <end position="360"/>
    </location>
</feature>
<feature type="compositionally biased region" description="Basic and acidic residues" evidence="5">
    <location>
        <begin position="336"/>
        <end position="346"/>
    </location>
</feature>
<evidence type="ECO:0000259" key="6">
    <source>
        <dbReference type="Pfam" id="PF03816"/>
    </source>
</evidence>
<evidence type="ECO:0000256" key="3">
    <source>
        <dbReference type="ARBA" id="ARBA00022968"/>
    </source>
</evidence>
<dbReference type="PANTHER" id="PTHR33392">
    <property type="entry name" value="POLYISOPRENYL-TEICHOIC ACID--PEPTIDOGLYCAN TEICHOIC ACID TRANSFERASE TAGU"/>
    <property type="match status" value="1"/>
</dbReference>
<keyword evidence="3" id="KW-0735">Signal-anchor</keyword>
<dbReference type="InterPro" id="IPR004474">
    <property type="entry name" value="LytR_CpsA_psr"/>
</dbReference>
<evidence type="ECO:0000256" key="4">
    <source>
        <dbReference type="ARBA" id="ARBA00022989"/>
    </source>
</evidence>
<evidence type="ECO:0000313" key="8">
    <source>
        <dbReference type="Proteomes" id="UP001595752"/>
    </source>
</evidence>
<dbReference type="RefSeq" id="WP_377918933.1">
    <property type="nucleotide sequence ID" value="NZ_JBHRZT010000073.1"/>
</dbReference>
<protein>
    <submittedName>
        <fullName evidence="7">LCP family protein</fullName>
    </submittedName>
</protein>
<accession>A0ABV8BBN1</accession>
<keyword evidence="2" id="KW-0812">Transmembrane</keyword>
<keyword evidence="8" id="KW-1185">Reference proteome</keyword>
<evidence type="ECO:0000256" key="1">
    <source>
        <dbReference type="ARBA" id="ARBA00006068"/>
    </source>
</evidence>
<evidence type="ECO:0000256" key="2">
    <source>
        <dbReference type="ARBA" id="ARBA00022692"/>
    </source>
</evidence>
<dbReference type="Gene3D" id="3.40.630.190">
    <property type="entry name" value="LCP protein"/>
    <property type="match status" value="1"/>
</dbReference>
<keyword evidence="4" id="KW-1133">Transmembrane helix</keyword>
<dbReference type="InterPro" id="IPR050922">
    <property type="entry name" value="LytR/CpsA/Psr_CW_biosynth"/>
</dbReference>
<feature type="domain" description="Cell envelope-related transcriptional attenuator" evidence="6">
    <location>
        <begin position="102"/>
        <end position="250"/>
    </location>
</feature>
<name>A0ABV8BBN1_9BACI</name>
<dbReference type="Pfam" id="PF03816">
    <property type="entry name" value="LytR_cpsA_psr"/>
    <property type="match status" value="1"/>
</dbReference>
<evidence type="ECO:0000313" key="7">
    <source>
        <dbReference type="EMBL" id="MFC3886514.1"/>
    </source>
</evidence>
<organism evidence="7 8">
    <name type="scientific">Bacillus songklensis</name>
    <dbReference type="NCBI Taxonomy" id="1069116"/>
    <lineage>
        <taxon>Bacteria</taxon>
        <taxon>Bacillati</taxon>
        <taxon>Bacillota</taxon>
        <taxon>Bacilli</taxon>
        <taxon>Bacillales</taxon>
        <taxon>Bacillaceae</taxon>
        <taxon>Bacillus</taxon>
    </lineage>
</organism>
<evidence type="ECO:0000256" key="5">
    <source>
        <dbReference type="SAM" id="MobiDB-lite"/>
    </source>
</evidence>
<dbReference type="Proteomes" id="UP001595752">
    <property type="component" value="Unassembled WGS sequence"/>
</dbReference>